<evidence type="ECO:0000313" key="3">
    <source>
        <dbReference type="EMBL" id="OIR22527.1"/>
    </source>
</evidence>
<keyword evidence="2" id="KW-0233">DNA recombination</keyword>
<dbReference type="Pfam" id="PF02646">
    <property type="entry name" value="RmuC"/>
    <property type="match status" value="1"/>
</dbReference>
<evidence type="ECO:0000256" key="1">
    <source>
        <dbReference type="ARBA" id="ARBA00023054"/>
    </source>
</evidence>
<dbReference type="Proteomes" id="UP000183615">
    <property type="component" value="Unassembled WGS sequence"/>
</dbReference>
<protein>
    <recommendedName>
        <fullName evidence="5">Recombinase RmuC</fullName>
    </recommendedName>
</protein>
<gene>
    <name evidence="3" type="ORF">BET99_00650</name>
</gene>
<dbReference type="EMBL" id="MIYZ01000012">
    <property type="protein sequence ID" value="OIR22527.1"/>
    <property type="molecule type" value="Genomic_DNA"/>
</dbReference>
<sequence length="372" mass="42681">MVEIYIIISLTIGIGLGYYLANQTNHSNDEELEGIKEEMEKAFKSVAFDVNKSNTEEFLKIADDKFQNLSKEADKDLENKKKLIDGNLETMSKKLQSIEQHSIKLNQSLEDSNSQTKDLRETTSKLREILSSSQKRGQWGERIVEDILNVIGFIEGINYTKQGVIDSGERPDFTFNLPKGKHLNMDVKFPLAHYEKYVGTEDELIRSSEKNSFLKDVKKHVKDITKRSYIDPSSGTVDYVLMLVPNESIFSFINKEDSDVIDYALENKVLLCSPLTLYAVLSLINQAISNFAMEKKATEVMNLLNNFKMQWEKYVEIMDKMGRSLDTAKKDYDTMVSTRRRQLEKPLDKIEEITSLVESSETDKLDSGQQKF</sequence>
<dbReference type="GO" id="GO:0006310">
    <property type="term" value="P:DNA recombination"/>
    <property type="evidence" value="ECO:0007669"/>
    <property type="project" value="UniProtKB-KW"/>
</dbReference>
<dbReference type="AlphaFoldDB" id="A0A1J5TNM2"/>
<proteinExistence type="predicted"/>
<name>A0A1J5TNM2_9ARCH</name>
<keyword evidence="1" id="KW-0175">Coiled coil</keyword>
<comment type="caution">
    <text evidence="3">The sequence shown here is derived from an EMBL/GenBank/DDBJ whole genome shotgun (WGS) entry which is preliminary data.</text>
</comment>
<evidence type="ECO:0000256" key="2">
    <source>
        <dbReference type="ARBA" id="ARBA00023172"/>
    </source>
</evidence>
<accession>A0A1J5TNM2</accession>
<evidence type="ECO:0008006" key="5">
    <source>
        <dbReference type="Google" id="ProtNLM"/>
    </source>
</evidence>
<dbReference type="PANTHER" id="PTHR30563:SF0">
    <property type="entry name" value="DNA RECOMBINATION PROTEIN RMUC"/>
    <property type="match status" value="1"/>
</dbReference>
<evidence type="ECO:0000313" key="4">
    <source>
        <dbReference type="Proteomes" id="UP000183615"/>
    </source>
</evidence>
<organism evidence="3 4">
    <name type="scientific">Marine Group III euryarchaeote CG-Epi2</name>
    <dbReference type="NCBI Taxonomy" id="1888996"/>
    <lineage>
        <taxon>Archaea</taxon>
        <taxon>Methanobacteriati</taxon>
        <taxon>Thermoplasmatota</taxon>
        <taxon>Thermoplasmata</taxon>
        <taxon>Candidatus Thermoprofundales</taxon>
    </lineage>
</organism>
<dbReference type="InterPro" id="IPR003798">
    <property type="entry name" value="DNA_recombination_RmuC"/>
</dbReference>
<dbReference type="PANTHER" id="PTHR30563">
    <property type="entry name" value="DNA RECOMBINATION PROTEIN RMUC"/>
    <property type="match status" value="1"/>
</dbReference>
<reference evidence="3 4" key="1">
    <citation type="submission" date="2016-08" db="EMBL/GenBank/DDBJ databases">
        <title>New Insights into Marine Group III Euryarchaeota, from dark to light.</title>
        <authorList>
            <person name="Haro-Moreno J.M."/>
            <person name="Rodriguez-Valera F."/>
            <person name="Lopez-Garcia P."/>
            <person name="Moreira D."/>
            <person name="Martin-Cuadrado A.B."/>
        </authorList>
    </citation>
    <scope>NUCLEOTIDE SEQUENCE [LARGE SCALE GENOMIC DNA]</scope>
    <source>
        <strain evidence="3">CG-Epi2</strain>
    </source>
</reference>